<keyword evidence="1" id="KW-0732">Signal</keyword>
<dbReference type="Proteomes" id="UP000001784">
    <property type="component" value="Chromosome"/>
</dbReference>
<reference evidence="2 3" key="1">
    <citation type="submission" date="2006-10" db="EMBL/GenBank/DDBJ databases">
        <title>Complete sequence of Syntrophobacter fumaroxidans MPOB.</title>
        <authorList>
            <consortium name="US DOE Joint Genome Institute"/>
            <person name="Copeland A."/>
            <person name="Lucas S."/>
            <person name="Lapidus A."/>
            <person name="Barry K."/>
            <person name="Detter J.C."/>
            <person name="Glavina del Rio T."/>
            <person name="Hammon N."/>
            <person name="Israni S."/>
            <person name="Pitluck S."/>
            <person name="Goltsman E.G."/>
            <person name="Martinez M."/>
            <person name="Schmutz J."/>
            <person name="Larimer F."/>
            <person name="Land M."/>
            <person name="Hauser L."/>
            <person name="Kyrpides N."/>
            <person name="Kim E."/>
            <person name="Boone D.R."/>
            <person name="Brockman F."/>
            <person name="Culley D."/>
            <person name="Ferry J."/>
            <person name="Gunsalus R."/>
            <person name="McInerney M.J."/>
            <person name="Morrison M."/>
            <person name="Plugge C."/>
            <person name="Rohlin L."/>
            <person name="Scholten J."/>
            <person name="Sieber J."/>
            <person name="Stams A.J.M."/>
            <person name="Worm P."/>
            <person name="Henstra A.M."/>
            <person name="Richardson P."/>
        </authorList>
    </citation>
    <scope>NUCLEOTIDE SEQUENCE [LARGE SCALE GENOMIC DNA]</scope>
    <source>
        <strain evidence="3">DSM 10017 / MPOB</strain>
    </source>
</reference>
<dbReference type="eggNOG" id="COG3391">
    <property type="taxonomic scope" value="Bacteria"/>
</dbReference>
<keyword evidence="3" id="KW-1185">Reference proteome</keyword>
<dbReference type="RefSeq" id="WP_011697202.1">
    <property type="nucleotide sequence ID" value="NC_008554.1"/>
</dbReference>
<dbReference type="eggNOG" id="COG1520">
    <property type="taxonomic scope" value="Bacteria"/>
</dbReference>
<gene>
    <name evidence="2" type="ordered locus">Sfum_0329</name>
</gene>
<dbReference type="HOGENOM" id="CLU_035227_1_1_7"/>
<dbReference type="AlphaFoldDB" id="A0LF27"/>
<dbReference type="Gene3D" id="2.40.10.500">
    <property type="match status" value="2"/>
</dbReference>
<sequence length="439" mass="46665" precursor="true">MLKIRPGFLMRWRLNLFFAFAAFFCTLGCAAAVSAEWVKEYDGPGNGRDYSTAIAVDGGGNVYVTGHSDGISTSLDSDYATIKYSANGSREWVARYDGPASDSDSPTGIAVDGDGNVYVTGRSSAVVSEFEGDYDFATVKYDTDGNQKWVTRYGTLEGIHDIPAGVAVDGLGNVYVAGGSTDGTLCLDATVIKYDADGNCIWIRRFDGGAYAIALDDSANVYVTGTVTIKYDSDGNRKWVTRSSGMTSSIAVDDTGNVYVAGQIKRTSSGYDYLIVKYDANGSRKWVKRYNGPANGSDFAHAIALDGAGNVYVTGVSEGTSSGEDYATVKYDANGNRKWVKRYNGPANGGDSASAIALDGKGNVYVTGWSDSDSSGKTYDCATINYDENGNQKWVRRYEQASGSSMVVGGGGNLYVTGTTLTTTGLEHYLTIKYDAGGN</sequence>
<dbReference type="Gene3D" id="2.120.10.30">
    <property type="entry name" value="TolB, C-terminal domain"/>
    <property type="match status" value="1"/>
</dbReference>
<organism evidence="2 3">
    <name type="scientific">Syntrophobacter fumaroxidans (strain DSM 10017 / MPOB)</name>
    <dbReference type="NCBI Taxonomy" id="335543"/>
    <lineage>
        <taxon>Bacteria</taxon>
        <taxon>Pseudomonadati</taxon>
        <taxon>Thermodesulfobacteriota</taxon>
        <taxon>Syntrophobacteria</taxon>
        <taxon>Syntrophobacterales</taxon>
        <taxon>Syntrophobacteraceae</taxon>
        <taxon>Syntrophobacter</taxon>
    </lineage>
</organism>
<dbReference type="KEGG" id="sfu:Sfum_0329"/>
<dbReference type="InterPro" id="IPR010620">
    <property type="entry name" value="SBBP_repeat"/>
</dbReference>
<dbReference type="InterPro" id="IPR052918">
    <property type="entry name" value="Motility_Chemotaxis_Reg"/>
</dbReference>
<dbReference type="InterPro" id="IPR011042">
    <property type="entry name" value="6-blade_b-propeller_TolB-like"/>
</dbReference>
<dbReference type="STRING" id="335543.Sfum_0329"/>
<accession>A0LF27</accession>
<dbReference type="PANTHER" id="PTHR35580:SF1">
    <property type="entry name" value="PHYTASE-LIKE DOMAIN-CONTAINING PROTEIN"/>
    <property type="match status" value="1"/>
</dbReference>
<dbReference type="SUPFAM" id="SSF63829">
    <property type="entry name" value="Calcium-dependent phosphotriesterase"/>
    <property type="match status" value="1"/>
</dbReference>
<evidence type="ECO:0000313" key="2">
    <source>
        <dbReference type="EMBL" id="ABK16029.1"/>
    </source>
</evidence>
<name>A0LF27_SYNFM</name>
<dbReference type="EMBL" id="CP000478">
    <property type="protein sequence ID" value="ABK16029.1"/>
    <property type="molecule type" value="Genomic_DNA"/>
</dbReference>
<dbReference type="InParanoid" id="A0LF27"/>
<dbReference type="InterPro" id="IPR011047">
    <property type="entry name" value="Quinoprotein_ADH-like_sf"/>
</dbReference>
<evidence type="ECO:0000256" key="1">
    <source>
        <dbReference type="SAM" id="SignalP"/>
    </source>
</evidence>
<proteinExistence type="predicted"/>
<feature type="signal peptide" evidence="1">
    <location>
        <begin position="1"/>
        <end position="21"/>
    </location>
</feature>
<evidence type="ECO:0000313" key="3">
    <source>
        <dbReference type="Proteomes" id="UP000001784"/>
    </source>
</evidence>
<dbReference type="Pfam" id="PF06739">
    <property type="entry name" value="SBBP"/>
    <property type="match status" value="5"/>
</dbReference>
<dbReference type="SUPFAM" id="SSF50998">
    <property type="entry name" value="Quinoprotein alcohol dehydrogenase-like"/>
    <property type="match status" value="1"/>
</dbReference>
<dbReference type="PANTHER" id="PTHR35580">
    <property type="entry name" value="CELL SURFACE GLYCOPROTEIN (S-LAYER PROTEIN)-LIKE PROTEIN"/>
    <property type="match status" value="1"/>
</dbReference>
<feature type="chain" id="PRO_5002626160" evidence="1">
    <location>
        <begin position="22"/>
        <end position="439"/>
    </location>
</feature>
<protein>
    <submittedName>
        <fullName evidence="2">Fibronectin, type III</fullName>
    </submittedName>
</protein>